<evidence type="ECO:0000313" key="2">
    <source>
        <dbReference type="Proteomes" id="UP000236316"/>
    </source>
</evidence>
<evidence type="ECO:0000313" key="1">
    <source>
        <dbReference type="EMBL" id="SNW62755.1"/>
    </source>
</evidence>
<sequence length="50" mass="5994">MFKIILIYKLIILHYNDIISKYNDNMVLIVGIKYYINLNSCIPPHHNNFI</sequence>
<organism evidence="1">
    <name type="scientific">Orpheovirus IHUMI-LCC2</name>
    <dbReference type="NCBI Taxonomy" id="2023057"/>
    <lineage>
        <taxon>Viruses</taxon>
        <taxon>Varidnaviria</taxon>
        <taxon>Bamfordvirae</taxon>
        <taxon>Nucleocytoviricota</taxon>
        <taxon>Megaviricetes</taxon>
        <taxon>Pimascovirales</taxon>
        <taxon>Ocovirineae</taxon>
        <taxon>Orpheoviridae</taxon>
        <taxon>Alphaorpheovirus</taxon>
        <taxon>Alphaorpheovirus massiliense</taxon>
    </lineage>
</organism>
<keyword evidence="2" id="KW-1185">Reference proteome</keyword>
<gene>
    <name evidence="1" type="ORF">ORPV_851</name>
</gene>
<dbReference type="KEGG" id="vg:35382685"/>
<dbReference type="GeneID" id="35382685"/>
<protein>
    <submittedName>
        <fullName evidence="1">Uncharacterized protein</fullName>
    </submittedName>
</protein>
<dbReference type="EMBL" id="LT906555">
    <property type="protein sequence ID" value="SNW62755.1"/>
    <property type="molecule type" value="Genomic_DNA"/>
</dbReference>
<reference evidence="1" key="1">
    <citation type="submission" date="2017-08" db="EMBL/GenBank/DDBJ databases">
        <authorList>
            <consortium name="Urmite Genomes"/>
        </authorList>
    </citation>
    <scope>NUCLEOTIDE SEQUENCE [LARGE SCALE GENOMIC DNA]</scope>
    <source>
        <strain evidence="1">IHUMI-LCC2</strain>
    </source>
</reference>
<accession>A0A2I2L5C3</accession>
<dbReference type="Proteomes" id="UP000236316">
    <property type="component" value="Segment"/>
</dbReference>
<name>A0A2I2L5C3_9VIRU</name>
<dbReference type="RefSeq" id="YP_009449057.1">
    <property type="nucleotide sequence ID" value="NC_036594.1"/>
</dbReference>
<proteinExistence type="predicted"/>